<keyword evidence="2" id="KW-0732">Signal</keyword>
<keyword evidence="4" id="KW-1185">Reference proteome</keyword>
<feature type="region of interest" description="Disordered" evidence="1">
    <location>
        <begin position="44"/>
        <end position="74"/>
    </location>
</feature>
<dbReference type="AlphaFoldDB" id="A0A0S3PRF1"/>
<evidence type="ECO:0000313" key="3">
    <source>
        <dbReference type="EMBL" id="BAT58473.1"/>
    </source>
</evidence>
<protein>
    <recommendedName>
        <fullName evidence="5">Secreted protein</fullName>
    </recommendedName>
</protein>
<proteinExistence type="predicted"/>
<evidence type="ECO:0000313" key="4">
    <source>
        <dbReference type="Proteomes" id="UP000236884"/>
    </source>
</evidence>
<sequence>MAFSNLTKHFGAAAVAAGIVLASGSFAHAQWTVRTQCDRSGCTESVQPGVPGTSLANIIQVPGPANDDERREAAERDKRWVTACKPTLRQDRLGMVRYQYALPGCEFGRGSE</sequence>
<feature type="chain" id="PRO_5006615471" description="Secreted protein" evidence="2">
    <location>
        <begin position="30"/>
        <end position="112"/>
    </location>
</feature>
<accession>A0A0S3PRF1</accession>
<organism evidence="3 4">
    <name type="scientific">Variibacter gotjawalensis</name>
    <dbReference type="NCBI Taxonomy" id="1333996"/>
    <lineage>
        <taxon>Bacteria</taxon>
        <taxon>Pseudomonadati</taxon>
        <taxon>Pseudomonadota</taxon>
        <taxon>Alphaproteobacteria</taxon>
        <taxon>Hyphomicrobiales</taxon>
        <taxon>Nitrobacteraceae</taxon>
        <taxon>Variibacter</taxon>
    </lineage>
</organism>
<evidence type="ECO:0000256" key="2">
    <source>
        <dbReference type="SAM" id="SignalP"/>
    </source>
</evidence>
<evidence type="ECO:0000256" key="1">
    <source>
        <dbReference type="SAM" id="MobiDB-lite"/>
    </source>
</evidence>
<name>A0A0S3PRF1_9BRAD</name>
<gene>
    <name evidence="3" type="ORF">GJW-30_1_00999</name>
</gene>
<dbReference type="EMBL" id="AP014946">
    <property type="protein sequence ID" value="BAT58473.1"/>
    <property type="molecule type" value="Genomic_DNA"/>
</dbReference>
<evidence type="ECO:0008006" key="5">
    <source>
        <dbReference type="Google" id="ProtNLM"/>
    </source>
</evidence>
<feature type="signal peptide" evidence="2">
    <location>
        <begin position="1"/>
        <end position="29"/>
    </location>
</feature>
<dbReference type="Proteomes" id="UP000236884">
    <property type="component" value="Chromosome"/>
</dbReference>
<dbReference type="KEGG" id="vgo:GJW-30_1_00999"/>
<reference evidence="3 4" key="1">
    <citation type="submission" date="2015-08" db="EMBL/GenBank/DDBJ databases">
        <title>Investigation of the bacterial diversity of lava forest soil.</title>
        <authorList>
            <person name="Lee J.S."/>
        </authorList>
    </citation>
    <scope>NUCLEOTIDE SEQUENCE [LARGE SCALE GENOMIC DNA]</scope>
    <source>
        <strain evidence="3 4">GJW-30</strain>
    </source>
</reference>
<dbReference type="RefSeq" id="WP_130364755.1">
    <property type="nucleotide sequence ID" value="NZ_AP014946.1"/>
</dbReference>